<dbReference type="PATRIC" id="fig|476272.21.peg.474"/>
<dbReference type="Pfam" id="PF06207">
    <property type="entry name" value="DUF1002"/>
    <property type="match status" value="1"/>
</dbReference>
<evidence type="ECO:0000256" key="1">
    <source>
        <dbReference type="SAM" id="Coils"/>
    </source>
</evidence>
<evidence type="ECO:0000256" key="2">
    <source>
        <dbReference type="SAM" id="Phobius"/>
    </source>
</evidence>
<proteinExistence type="predicted"/>
<dbReference type="InterPro" id="IPR009343">
    <property type="entry name" value="DUF1002"/>
</dbReference>
<feature type="coiled-coil region" evidence="1">
    <location>
        <begin position="269"/>
        <end position="296"/>
    </location>
</feature>
<feature type="transmembrane region" description="Helical" evidence="2">
    <location>
        <begin position="42"/>
        <end position="62"/>
    </location>
</feature>
<dbReference type="AlphaFoldDB" id="C0CSC5"/>
<organism evidence="3 4">
    <name type="scientific">Blautia hydrogenotrophica (strain DSM 10507 / JCM 14656 / S5a33)</name>
    <name type="common">Ruminococcus hydrogenotrophicus</name>
    <dbReference type="NCBI Taxonomy" id="476272"/>
    <lineage>
        <taxon>Bacteria</taxon>
        <taxon>Bacillati</taxon>
        <taxon>Bacillota</taxon>
        <taxon>Clostridia</taxon>
        <taxon>Lachnospirales</taxon>
        <taxon>Lachnospiraceae</taxon>
        <taxon>Blautia</taxon>
    </lineage>
</organism>
<evidence type="ECO:0008006" key="5">
    <source>
        <dbReference type="Google" id="ProtNLM"/>
    </source>
</evidence>
<accession>C0CSC5</accession>
<keyword evidence="4" id="KW-1185">Reference proteome</keyword>
<gene>
    <name evidence="3" type="ORF">RUMHYD_03792</name>
</gene>
<dbReference type="eggNOG" id="COG4086">
    <property type="taxonomic scope" value="Bacteria"/>
</dbReference>
<dbReference type="Proteomes" id="UP000003100">
    <property type="component" value="Unassembled WGS sequence"/>
</dbReference>
<dbReference type="HOGENOM" id="CLU_050671_0_1_9"/>
<evidence type="ECO:0000313" key="3">
    <source>
        <dbReference type="EMBL" id="EEG47325.1"/>
    </source>
</evidence>
<sequence>MKNLRVTERNGNYVIIIQYKKIKYTMNNLIEKRGMTMKRKRWLSALIAVIMVMMLPCSVMAAQETKPYLSLGADLNDTEKSAVLELLGVKESELGNYTVINVTNADEHKYLDAYLDKKIIGSRALSSVKVEQTAEGNGIRVTTKNISYCTTEMYQNALATAGIKNADIIVAGPFSISGTAGLVGAIKAYETMTGQKVDSDNVDTATNELVVTSNLGETLEDPEKAAELIAFIKNEVASQNLTDDQISELINQASEEFGVTLSEENKQSILELMKKIDDLDLDVNQLKDQISNLYDKLDSMGIHIDLDSEEVQGFFSKIVEFIKDFLNRLG</sequence>
<keyword evidence="1" id="KW-0175">Coiled coil</keyword>
<dbReference type="EMBL" id="ACBZ01000203">
    <property type="protein sequence ID" value="EEG47325.1"/>
    <property type="molecule type" value="Genomic_DNA"/>
</dbReference>
<keyword evidence="2" id="KW-0472">Membrane</keyword>
<reference evidence="3 4" key="1">
    <citation type="submission" date="2009-01" db="EMBL/GenBank/DDBJ databases">
        <authorList>
            <person name="Fulton L."/>
            <person name="Clifton S."/>
            <person name="Fulton B."/>
            <person name="Xu J."/>
            <person name="Minx P."/>
            <person name="Pepin K.H."/>
            <person name="Johnson M."/>
            <person name="Bhonagiri V."/>
            <person name="Nash W.E."/>
            <person name="Mardis E.R."/>
            <person name="Wilson R.K."/>
        </authorList>
    </citation>
    <scope>NUCLEOTIDE SEQUENCE [LARGE SCALE GENOMIC DNA]</scope>
    <source>
        <strain evidence="4">DSM 10507 / JCM 14656 / S5a33</strain>
    </source>
</reference>
<protein>
    <recommendedName>
        <fullName evidence="5">DUF1002 domain-containing protein</fullName>
    </recommendedName>
</protein>
<evidence type="ECO:0000313" key="4">
    <source>
        <dbReference type="Proteomes" id="UP000003100"/>
    </source>
</evidence>
<comment type="caution">
    <text evidence="3">The sequence shown here is derived from an EMBL/GenBank/DDBJ whole genome shotgun (WGS) entry which is preliminary data.</text>
</comment>
<reference evidence="3 4" key="2">
    <citation type="submission" date="2009-02" db="EMBL/GenBank/DDBJ databases">
        <title>Draft genome sequence of Blautia hydrogenotrophica DSM 10507 (Ruminococcus hydrogenotrophicus DSM 10507).</title>
        <authorList>
            <person name="Sudarsanam P."/>
            <person name="Ley R."/>
            <person name="Guruge J."/>
            <person name="Turnbaugh P.J."/>
            <person name="Mahowald M."/>
            <person name="Liep D."/>
            <person name="Gordon J."/>
        </authorList>
    </citation>
    <scope>NUCLEOTIDE SEQUENCE [LARGE SCALE GENOMIC DNA]</scope>
    <source>
        <strain evidence="4">DSM 10507 / JCM 14656 / S5a33</strain>
    </source>
</reference>
<keyword evidence="2" id="KW-1133">Transmembrane helix</keyword>
<name>C0CSC5_BLAHS</name>
<keyword evidence="2" id="KW-0812">Transmembrane</keyword>